<comment type="caution">
    <text evidence="2">The sequence shown here is derived from an EMBL/GenBank/DDBJ whole genome shotgun (WGS) entry which is preliminary data.</text>
</comment>
<dbReference type="OrthoDB" id="421112at2759"/>
<dbReference type="AlphaFoldDB" id="A0A9N8EMY5"/>
<evidence type="ECO:0000256" key="1">
    <source>
        <dbReference type="SAM" id="MobiDB-lite"/>
    </source>
</evidence>
<evidence type="ECO:0000313" key="3">
    <source>
        <dbReference type="Proteomes" id="UP001153069"/>
    </source>
</evidence>
<feature type="region of interest" description="Disordered" evidence="1">
    <location>
        <begin position="209"/>
        <end position="228"/>
    </location>
</feature>
<proteinExistence type="predicted"/>
<feature type="compositionally biased region" description="Basic and acidic residues" evidence="1">
    <location>
        <begin position="115"/>
        <end position="136"/>
    </location>
</feature>
<feature type="region of interest" description="Disordered" evidence="1">
    <location>
        <begin position="337"/>
        <end position="363"/>
    </location>
</feature>
<evidence type="ECO:0000313" key="2">
    <source>
        <dbReference type="EMBL" id="CAB9523260.1"/>
    </source>
</evidence>
<name>A0A9N8EMY5_9STRA</name>
<feature type="compositionally biased region" description="Low complexity" evidence="1">
    <location>
        <begin position="340"/>
        <end position="350"/>
    </location>
</feature>
<reference evidence="2" key="1">
    <citation type="submission" date="2020-06" db="EMBL/GenBank/DDBJ databases">
        <authorList>
            <consortium name="Plant Systems Biology data submission"/>
        </authorList>
    </citation>
    <scope>NUCLEOTIDE SEQUENCE</scope>
    <source>
        <strain evidence="2">D6</strain>
    </source>
</reference>
<accession>A0A9N8EMY5</accession>
<protein>
    <submittedName>
        <fullName evidence="2">Uncharacterized protein</fullName>
    </submittedName>
</protein>
<sequence length="401" mass="44664">MTSTLTTMNWEPLPPREKSSRQQRRRARGGRANADASHEGQPKKNVPVKGDTKPKRKPNRPGFNSYLKVLLDDATMDRLFDVATRIQKKVQDLQNQTDESDEENKSEAAAFETATSKEKVEPKIKEDPSAEEKQESKAAAGQSPGPEKKQRKKRPLSFKARSRASLHMTFFFGGENLCELPKEELQDWYDQVRDRLEMAEFVVQKEDHNNNAPGIKEGTTEEQSSETAEDLATMTTSTVTGDYWFDVTDVRIFPPGRNNLIVAHLEATPAWHVLHNDIRDIAKNSDSKGLNDIVAYSKEKWTAHITLGNIFGGGSKGQIRQAFSAILEELTEELMQEGLSSSSSAASEASVPEGTATNPQERKSLFKATTFGIGMGGPMPEQLTGIDLDWGFVYKPTKLGY</sequence>
<feature type="compositionally biased region" description="Basic residues" evidence="1">
    <location>
        <begin position="149"/>
        <end position="158"/>
    </location>
</feature>
<feature type="region of interest" description="Disordered" evidence="1">
    <location>
        <begin position="1"/>
        <end position="64"/>
    </location>
</feature>
<gene>
    <name evidence="2" type="ORF">SEMRO_1395_G269090.1</name>
</gene>
<dbReference type="Gene3D" id="3.90.1140.10">
    <property type="entry name" value="Cyclic phosphodiesterase"/>
    <property type="match status" value="1"/>
</dbReference>
<feature type="region of interest" description="Disordered" evidence="1">
    <location>
        <begin position="92"/>
        <end position="158"/>
    </location>
</feature>
<organism evidence="2 3">
    <name type="scientific">Seminavis robusta</name>
    <dbReference type="NCBI Taxonomy" id="568900"/>
    <lineage>
        <taxon>Eukaryota</taxon>
        <taxon>Sar</taxon>
        <taxon>Stramenopiles</taxon>
        <taxon>Ochrophyta</taxon>
        <taxon>Bacillariophyta</taxon>
        <taxon>Bacillariophyceae</taxon>
        <taxon>Bacillariophycidae</taxon>
        <taxon>Naviculales</taxon>
        <taxon>Naviculaceae</taxon>
        <taxon>Seminavis</taxon>
    </lineage>
</organism>
<dbReference type="EMBL" id="CAICTM010001393">
    <property type="protein sequence ID" value="CAB9523260.1"/>
    <property type="molecule type" value="Genomic_DNA"/>
</dbReference>
<keyword evidence="3" id="KW-1185">Reference proteome</keyword>
<dbReference type="Proteomes" id="UP001153069">
    <property type="component" value="Unassembled WGS sequence"/>
</dbReference>